<dbReference type="KEGG" id="str:Sterm_4186"/>
<keyword evidence="2" id="KW-1185">Reference proteome</keyword>
<evidence type="ECO:0000313" key="1">
    <source>
        <dbReference type="EMBL" id="ACZ11016.1"/>
    </source>
</evidence>
<dbReference type="EMBL" id="CP001740">
    <property type="protein sequence ID" value="ACZ11016.1"/>
    <property type="molecule type" value="Genomic_DNA"/>
</dbReference>
<protein>
    <submittedName>
        <fullName evidence="1">Uncharacterized protein</fullName>
    </submittedName>
</protein>
<reference evidence="1 2" key="1">
    <citation type="journal article" date="2010" name="Stand. Genomic Sci.">
        <title>Complete genome sequence of Sebaldella termitidis type strain (NCTC 11300).</title>
        <authorList>
            <person name="Harmon-Smith M."/>
            <person name="Celia L."/>
            <person name="Chertkov O."/>
            <person name="Lapidus A."/>
            <person name="Copeland A."/>
            <person name="Glavina Del Rio T."/>
            <person name="Nolan M."/>
            <person name="Lucas S."/>
            <person name="Tice H."/>
            <person name="Cheng J.F."/>
            <person name="Han C."/>
            <person name="Detter J.C."/>
            <person name="Bruce D."/>
            <person name="Goodwin L."/>
            <person name="Pitluck S."/>
            <person name="Pati A."/>
            <person name="Liolios K."/>
            <person name="Ivanova N."/>
            <person name="Mavromatis K."/>
            <person name="Mikhailova N."/>
            <person name="Chen A."/>
            <person name="Palaniappan K."/>
            <person name="Land M."/>
            <person name="Hauser L."/>
            <person name="Chang Y.J."/>
            <person name="Jeffries C.D."/>
            <person name="Brettin T."/>
            <person name="Goker M."/>
            <person name="Beck B."/>
            <person name="Bristow J."/>
            <person name="Eisen J.A."/>
            <person name="Markowitz V."/>
            <person name="Hugenholtz P."/>
            <person name="Kyrpides N.C."/>
            <person name="Klenk H.P."/>
            <person name="Chen F."/>
        </authorList>
    </citation>
    <scope>NUCLEOTIDE SEQUENCE [LARGE SCALE GENOMIC DNA]</scope>
    <source>
        <strain evidence="2">ATCC 33386 / NCTC 11300</strain>
        <plasmid evidence="2">Plasmid pSTERM01</plasmid>
    </source>
</reference>
<proteinExistence type="predicted"/>
<evidence type="ECO:0000313" key="2">
    <source>
        <dbReference type="Proteomes" id="UP000000845"/>
    </source>
</evidence>
<gene>
    <name evidence="1" type="ORF">Sterm_4186</name>
</gene>
<geneLocation type="plasmid" evidence="1 2">
    <name>pSTERM01</name>
</geneLocation>
<dbReference type="Proteomes" id="UP000000845">
    <property type="component" value="Plasmid pSTERM01"/>
</dbReference>
<sequence length="101" mass="12362">MANSRDKYSDKDILNQLKDHCKRNGKITKKREKKYTIAELIGKYRRLRKKEKYKNSEITMEDFCRETFINSKLIIDIFETWEDFCEMSTIIHWQKITIYNT</sequence>
<dbReference type="RefSeq" id="WP_012863591.1">
    <property type="nucleotide sequence ID" value="NC_013518.1"/>
</dbReference>
<keyword evidence="1" id="KW-0614">Plasmid</keyword>
<organism evidence="1 2">
    <name type="scientific">Sebaldella termitidis (strain ATCC 33386 / NCTC 11300)</name>
    <dbReference type="NCBI Taxonomy" id="526218"/>
    <lineage>
        <taxon>Bacteria</taxon>
        <taxon>Fusobacteriati</taxon>
        <taxon>Fusobacteriota</taxon>
        <taxon>Fusobacteriia</taxon>
        <taxon>Fusobacteriales</taxon>
        <taxon>Leptotrichiaceae</taxon>
        <taxon>Sebaldella</taxon>
    </lineage>
</organism>
<accession>D1AS29</accession>
<dbReference type="AlphaFoldDB" id="D1AS29"/>
<dbReference type="HOGENOM" id="CLU_2289708_0_0_0"/>
<name>D1AS29_SEBTE</name>